<dbReference type="EMBL" id="OV651821">
    <property type="protein sequence ID" value="CAH1115169.1"/>
    <property type="molecule type" value="Genomic_DNA"/>
</dbReference>
<organism evidence="4 5">
    <name type="scientific">Psylliodes chrysocephalus</name>
    <dbReference type="NCBI Taxonomy" id="3402493"/>
    <lineage>
        <taxon>Eukaryota</taxon>
        <taxon>Metazoa</taxon>
        <taxon>Ecdysozoa</taxon>
        <taxon>Arthropoda</taxon>
        <taxon>Hexapoda</taxon>
        <taxon>Insecta</taxon>
        <taxon>Pterygota</taxon>
        <taxon>Neoptera</taxon>
        <taxon>Endopterygota</taxon>
        <taxon>Coleoptera</taxon>
        <taxon>Polyphaga</taxon>
        <taxon>Cucujiformia</taxon>
        <taxon>Chrysomeloidea</taxon>
        <taxon>Chrysomelidae</taxon>
        <taxon>Galerucinae</taxon>
        <taxon>Alticini</taxon>
        <taxon>Psylliodes</taxon>
    </lineage>
</organism>
<evidence type="ECO:0000313" key="4">
    <source>
        <dbReference type="EMBL" id="CAH1115169.1"/>
    </source>
</evidence>
<evidence type="ECO:0000313" key="5">
    <source>
        <dbReference type="Proteomes" id="UP001153636"/>
    </source>
</evidence>
<feature type="repeat" description="ANK" evidence="3">
    <location>
        <begin position="163"/>
        <end position="195"/>
    </location>
</feature>
<evidence type="ECO:0000256" key="2">
    <source>
        <dbReference type="ARBA" id="ARBA00023043"/>
    </source>
</evidence>
<dbReference type="SMART" id="SM00248">
    <property type="entry name" value="ANK"/>
    <property type="match status" value="5"/>
</dbReference>
<dbReference type="PROSITE" id="PS50297">
    <property type="entry name" value="ANK_REP_REGION"/>
    <property type="match status" value="1"/>
</dbReference>
<protein>
    <submittedName>
        <fullName evidence="4">Uncharacterized protein</fullName>
    </submittedName>
</protein>
<keyword evidence="5" id="KW-1185">Reference proteome</keyword>
<dbReference type="InterPro" id="IPR002110">
    <property type="entry name" value="Ankyrin_rpt"/>
</dbReference>
<gene>
    <name evidence="4" type="ORF">PSYICH_LOCUS15503</name>
</gene>
<sequence>MADESEKPPSNQIVIKPNPYTTILDNDQNTILHYSAARGKDEDFAKKLIKNQKLDVQNYLGWTPMMMACRNGRISTVKILLELGADVTKHNKYGMSVFLISIAGGSLEIVKMILEHLLEGGISKRIMQRILSPLSLSILFRNHDILQYLILQKFDINGATPSTGITPLMFAASMEDNNAFLLLLKHEADPKIKNYLDDTVNDIKKSRHQKSKPQMSVPIKLTPAEMISRSPHMVPQYFLSPRPSYINLSPGYLMGIGKTPTILLPSPNPITPMPLGMPQMFFPPEFSPNHFVTVSPVPVSTFFGNEDMYNKC</sequence>
<dbReference type="PANTHER" id="PTHR24198">
    <property type="entry name" value="ANKYRIN REPEAT AND PROTEIN KINASE DOMAIN-CONTAINING PROTEIN"/>
    <property type="match status" value="1"/>
</dbReference>
<keyword evidence="1" id="KW-0677">Repeat</keyword>
<accession>A0A9P0DB67</accession>
<evidence type="ECO:0000256" key="3">
    <source>
        <dbReference type="PROSITE-ProRule" id="PRU00023"/>
    </source>
</evidence>
<dbReference type="Pfam" id="PF00023">
    <property type="entry name" value="Ank"/>
    <property type="match status" value="1"/>
</dbReference>
<dbReference type="Proteomes" id="UP001153636">
    <property type="component" value="Chromosome 9"/>
</dbReference>
<proteinExistence type="predicted"/>
<dbReference type="AlphaFoldDB" id="A0A9P0DB67"/>
<dbReference type="OrthoDB" id="539213at2759"/>
<dbReference type="SUPFAM" id="SSF48403">
    <property type="entry name" value="Ankyrin repeat"/>
    <property type="match status" value="1"/>
</dbReference>
<keyword evidence="2 3" id="KW-0040">ANK repeat</keyword>
<name>A0A9P0DB67_9CUCU</name>
<feature type="repeat" description="ANK" evidence="3">
    <location>
        <begin position="60"/>
        <end position="92"/>
    </location>
</feature>
<dbReference type="Gene3D" id="1.25.40.20">
    <property type="entry name" value="Ankyrin repeat-containing domain"/>
    <property type="match status" value="1"/>
</dbReference>
<dbReference type="Pfam" id="PF12796">
    <property type="entry name" value="Ank_2"/>
    <property type="match status" value="1"/>
</dbReference>
<evidence type="ECO:0000256" key="1">
    <source>
        <dbReference type="ARBA" id="ARBA00022737"/>
    </source>
</evidence>
<dbReference type="InterPro" id="IPR036770">
    <property type="entry name" value="Ankyrin_rpt-contain_sf"/>
</dbReference>
<reference evidence="4" key="1">
    <citation type="submission" date="2022-01" db="EMBL/GenBank/DDBJ databases">
        <authorList>
            <person name="King R."/>
        </authorList>
    </citation>
    <scope>NUCLEOTIDE SEQUENCE</scope>
</reference>
<dbReference type="PROSITE" id="PS50088">
    <property type="entry name" value="ANK_REPEAT"/>
    <property type="match status" value="2"/>
</dbReference>
<dbReference type="PANTHER" id="PTHR24198:SF165">
    <property type="entry name" value="ANKYRIN REPEAT-CONTAINING PROTEIN-RELATED"/>
    <property type="match status" value="1"/>
</dbReference>